<dbReference type="InterPro" id="IPR001650">
    <property type="entry name" value="Helicase_C-like"/>
</dbReference>
<dbReference type="InterPro" id="IPR014001">
    <property type="entry name" value="Helicase_ATP-bd"/>
</dbReference>
<name>A0A383U0T9_9FLAO</name>
<dbReference type="SUPFAM" id="SSF52540">
    <property type="entry name" value="P-loop containing nucleoside triphosphate hydrolases"/>
    <property type="match status" value="1"/>
</dbReference>
<protein>
    <submittedName>
        <fullName evidence="11">ATP-dependent RNA helicase rhlE</fullName>
        <ecNumber evidence="11">3.6.4.13</ecNumber>
    </submittedName>
</protein>
<feature type="domain" description="Helicase C-terminal" evidence="9">
    <location>
        <begin position="292"/>
        <end position="415"/>
    </location>
</feature>
<dbReference type="InterPro" id="IPR044742">
    <property type="entry name" value="DEAD/DEAH_RhlB"/>
</dbReference>
<evidence type="ECO:0000256" key="7">
    <source>
        <dbReference type="SAM" id="MobiDB-lite"/>
    </source>
</evidence>
<gene>
    <name evidence="11" type="primary">rhlE</name>
    <name evidence="11" type="ORF">SAMEA104719789_01332</name>
</gene>
<dbReference type="InterPro" id="IPR011545">
    <property type="entry name" value="DEAD/DEAH_box_helicase_dom"/>
</dbReference>
<dbReference type="EC" id="3.6.4.13" evidence="11"/>
<dbReference type="CDD" id="cd00268">
    <property type="entry name" value="DEADc"/>
    <property type="match status" value="1"/>
</dbReference>
<dbReference type="Pfam" id="PF00270">
    <property type="entry name" value="DEAD"/>
    <property type="match status" value="1"/>
</dbReference>
<dbReference type="Pfam" id="PF00271">
    <property type="entry name" value="Helicase_C"/>
    <property type="match status" value="1"/>
</dbReference>
<dbReference type="PROSITE" id="PS51192">
    <property type="entry name" value="HELICASE_ATP_BIND_1"/>
    <property type="match status" value="1"/>
</dbReference>
<dbReference type="GO" id="GO:0016787">
    <property type="term" value="F:hydrolase activity"/>
    <property type="evidence" value="ECO:0007669"/>
    <property type="project" value="UniProtKB-KW"/>
</dbReference>
<organism evidence="11 12">
    <name type="scientific">Candidatus Ornithobacterium hominis</name>
    <dbReference type="NCBI Taxonomy" id="2497989"/>
    <lineage>
        <taxon>Bacteria</taxon>
        <taxon>Pseudomonadati</taxon>
        <taxon>Bacteroidota</taxon>
        <taxon>Flavobacteriia</taxon>
        <taxon>Flavobacteriales</taxon>
        <taxon>Weeksellaceae</taxon>
        <taxon>Ornithobacterium</taxon>
    </lineage>
</organism>
<dbReference type="EMBL" id="UNSC01000006">
    <property type="protein sequence ID" value="SZD73522.1"/>
    <property type="molecule type" value="Genomic_DNA"/>
</dbReference>
<dbReference type="RefSeq" id="WP_119059569.1">
    <property type="nucleotide sequence ID" value="NZ_UNSC01000006.1"/>
</dbReference>
<proteinExistence type="inferred from homology"/>
<evidence type="ECO:0000256" key="5">
    <source>
        <dbReference type="ARBA" id="ARBA00038437"/>
    </source>
</evidence>
<reference evidence="11 12" key="1">
    <citation type="submission" date="2018-09" db="EMBL/GenBank/DDBJ databases">
        <authorList>
            <consortium name="Pathogen Informatics"/>
        </authorList>
    </citation>
    <scope>NUCLEOTIDE SEQUENCE [LARGE SCALE GENOMIC DNA]</scope>
    <source>
        <strain evidence="11 12">OH-22767</strain>
    </source>
</reference>
<sequence>MKNKPNSRLKKSQGQKFSDRKGKARPQKNRRRRGKSSSKKIKKLDLSPERFQHVGKPIEEIKYQPKYSYKEFPLHPDLLKNLLQLGYIQPTEIQEKSFEPITNIQDVLAIANTGTGKTAAFLIPTINSMLYSDTRFSCLILVPTRELAEQVEAEFKAISRGLKLFGTSFIGGTSIKKDLKTLQKPFDFVIGTPGRLIDLANRKALKFNDFSILILDEFDRMLDMGFSQDVLEINRQLTQKDQTLLFSATLAENQKEIITQFVKNPIKIHVSSGKATAEHIDQDVVFFNRRNKFDKLIDLISQKDFEKVLIFSETKQSVSEITKKLKQNKFKVDEIHGDKSQNYRKFALKDFKRGKINILVATDVAARGLDISDVTHVINYQIPQDYETYIHRIGRTGRAGKKGNAFTFYEEKKSN</sequence>
<dbReference type="GO" id="GO:0005524">
    <property type="term" value="F:ATP binding"/>
    <property type="evidence" value="ECO:0007669"/>
    <property type="project" value="UniProtKB-KW"/>
</dbReference>
<evidence type="ECO:0000259" key="8">
    <source>
        <dbReference type="PROSITE" id="PS51192"/>
    </source>
</evidence>
<feature type="compositionally biased region" description="Basic residues" evidence="7">
    <location>
        <begin position="1"/>
        <end position="13"/>
    </location>
</feature>
<feature type="domain" description="Helicase ATP-binding" evidence="8">
    <location>
        <begin position="98"/>
        <end position="268"/>
    </location>
</feature>
<evidence type="ECO:0000313" key="11">
    <source>
        <dbReference type="EMBL" id="SZD73522.1"/>
    </source>
</evidence>
<feature type="short sequence motif" description="Q motif" evidence="6">
    <location>
        <begin position="67"/>
        <end position="95"/>
    </location>
</feature>
<dbReference type="OrthoDB" id="9785240at2"/>
<evidence type="ECO:0000256" key="1">
    <source>
        <dbReference type="ARBA" id="ARBA00022741"/>
    </source>
</evidence>
<comment type="similarity">
    <text evidence="5">Belongs to the DEAD box helicase family.</text>
</comment>
<keyword evidence="3 11" id="KW-0347">Helicase</keyword>
<dbReference type="AlphaFoldDB" id="A0A383U0T9"/>
<dbReference type="InterPro" id="IPR050079">
    <property type="entry name" value="DEAD_box_RNA_helicase"/>
</dbReference>
<evidence type="ECO:0000313" key="12">
    <source>
        <dbReference type="Proteomes" id="UP000262142"/>
    </source>
</evidence>
<dbReference type="PROSITE" id="PS51195">
    <property type="entry name" value="Q_MOTIF"/>
    <property type="match status" value="1"/>
</dbReference>
<dbReference type="SMART" id="SM00487">
    <property type="entry name" value="DEXDc"/>
    <property type="match status" value="1"/>
</dbReference>
<feature type="domain" description="DEAD-box RNA helicase Q" evidence="10">
    <location>
        <begin position="67"/>
        <end position="95"/>
    </location>
</feature>
<keyword evidence="2 11" id="KW-0378">Hydrolase</keyword>
<dbReference type="InterPro" id="IPR014014">
    <property type="entry name" value="RNA_helicase_DEAD_Q_motif"/>
</dbReference>
<keyword evidence="12" id="KW-1185">Reference proteome</keyword>
<evidence type="ECO:0000256" key="3">
    <source>
        <dbReference type="ARBA" id="ARBA00022806"/>
    </source>
</evidence>
<dbReference type="PROSITE" id="PS51194">
    <property type="entry name" value="HELICASE_CTER"/>
    <property type="match status" value="1"/>
</dbReference>
<evidence type="ECO:0000256" key="4">
    <source>
        <dbReference type="ARBA" id="ARBA00022840"/>
    </source>
</evidence>
<dbReference type="Proteomes" id="UP000262142">
    <property type="component" value="Unassembled WGS sequence"/>
</dbReference>
<accession>A0A383U0T9</accession>
<dbReference type="PANTHER" id="PTHR47959:SF13">
    <property type="entry name" value="ATP-DEPENDENT RNA HELICASE RHLE"/>
    <property type="match status" value="1"/>
</dbReference>
<feature type="region of interest" description="Disordered" evidence="7">
    <location>
        <begin position="1"/>
        <end position="46"/>
    </location>
</feature>
<dbReference type="GO" id="GO:0003724">
    <property type="term" value="F:RNA helicase activity"/>
    <property type="evidence" value="ECO:0007669"/>
    <property type="project" value="UniProtKB-EC"/>
</dbReference>
<dbReference type="InterPro" id="IPR027417">
    <property type="entry name" value="P-loop_NTPase"/>
</dbReference>
<dbReference type="PANTHER" id="PTHR47959">
    <property type="entry name" value="ATP-DEPENDENT RNA HELICASE RHLE-RELATED"/>
    <property type="match status" value="1"/>
</dbReference>
<keyword evidence="1" id="KW-0547">Nucleotide-binding</keyword>
<feature type="compositionally biased region" description="Basic residues" evidence="7">
    <location>
        <begin position="22"/>
        <end position="42"/>
    </location>
</feature>
<dbReference type="GO" id="GO:0003676">
    <property type="term" value="F:nucleic acid binding"/>
    <property type="evidence" value="ECO:0007669"/>
    <property type="project" value="InterPro"/>
</dbReference>
<dbReference type="Gene3D" id="3.40.50.300">
    <property type="entry name" value="P-loop containing nucleotide triphosphate hydrolases"/>
    <property type="match status" value="2"/>
</dbReference>
<evidence type="ECO:0000259" key="9">
    <source>
        <dbReference type="PROSITE" id="PS51194"/>
    </source>
</evidence>
<keyword evidence="4" id="KW-0067">ATP-binding</keyword>
<dbReference type="CDD" id="cd18787">
    <property type="entry name" value="SF2_C_DEAD"/>
    <property type="match status" value="1"/>
</dbReference>
<evidence type="ECO:0000259" key="10">
    <source>
        <dbReference type="PROSITE" id="PS51195"/>
    </source>
</evidence>
<dbReference type="GO" id="GO:0005829">
    <property type="term" value="C:cytosol"/>
    <property type="evidence" value="ECO:0007669"/>
    <property type="project" value="TreeGrafter"/>
</dbReference>
<dbReference type="SMART" id="SM00490">
    <property type="entry name" value="HELICc"/>
    <property type="match status" value="1"/>
</dbReference>
<evidence type="ECO:0000256" key="2">
    <source>
        <dbReference type="ARBA" id="ARBA00022801"/>
    </source>
</evidence>
<evidence type="ECO:0000256" key="6">
    <source>
        <dbReference type="PROSITE-ProRule" id="PRU00552"/>
    </source>
</evidence>